<feature type="compositionally biased region" description="Polar residues" evidence="1">
    <location>
        <begin position="1670"/>
        <end position="1686"/>
    </location>
</feature>
<organism evidence="3 4">
    <name type="scientific">Halteria grandinella</name>
    <dbReference type="NCBI Taxonomy" id="5974"/>
    <lineage>
        <taxon>Eukaryota</taxon>
        <taxon>Sar</taxon>
        <taxon>Alveolata</taxon>
        <taxon>Ciliophora</taxon>
        <taxon>Intramacronucleata</taxon>
        <taxon>Spirotrichea</taxon>
        <taxon>Stichotrichia</taxon>
        <taxon>Sporadotrichida</taxon>
        <taxon>Halteriidae</taxon>
        <taxon>Halteria</taxon>
    </lineage>
</organism>
<reference evidence="3" key="1">
    <citation type="submission" date="2019-06" db="EMBL/GenBank/DDBJ databases">
        <authorList>
            <person name="Zheng W."/>
        </authorList>
    </citation>
    <scope>NUCLEOTIDE SEQUENCE</scope>
    <source>
        <strain evidence="3">QDHG01</strain>
    </source>
</reference>
<sequence>MTPHFFYYQDFYIESDIELHISIYQKFTDLALADFVVEILEMELDEPQTNFFDTEAPQCINNPCFIGGQKAYNEFHNYFEIGPKTVFRVWFFKHTEHGTNDCGKFQVQLEFLKPQLKPQGIQKCSALDFPLSLNTSRYSSYQFHYLESFRVDNLPNNTHHTVEFTLTEPSMVRFVSVQHRHIEFDLELYSGNGDKLVSSGAKGFEDSIYAQLVSGRYQLKVIFLSEAYYMKQPCQTIELEIGIDTLSNVRDQVFKEAYNTKQISKFDGSYQTISPKIRTQAYLLNKEDTKSLYKSYEELEIIKFTIPDDENLGLLIELKSNFLTADVSLGLSKGDQFTHQQRFYNSKKLAVSNLKGDYELMVYAHQALSNLNSDSDLIQDVLLQYEVSWQFVKLSEIDDFSQHSIEVTINGNKVTVPLITLDSETFSLMSSTFQLPSTLTPLTNDGALDIDTFFLAQPGEHPITLTPYQDSLSVIIYEANSQSQLYKNDKLIQESISASGEMSVLTVNRLYKDEEYRLVIVFDEETNSEPIRILIKSFDYNEACNREQHAIDDDDKSIVIGSDQSKSVAISSGSKKSAQGSIELKDGGTLEVEIDTAQINYMPVFKLSWKKLPGGISPSDIDTSISGIIRYTFTDLKTSTYTYTLSQIRKPNSCSQSIHLTFKSYSQNSEIDFQSEVYQSIEEIQKQNRYREPLPLSLDTYKFLKDQHDYVLVSEYLQMQPSNLESNIIKFTIENDQTLVKFNIETPHITMTLRDQFGQTVSKATSPILQSLLQKGTYDLHFEYATFFASTLQSSAFHLSILILEKQFLTSKILPQTVDSHSECASNKNFPLSLNRKKTSIQDEIAYDYQLLRLSGEVVSGQSYLDRYAFRINSTSRFYVALGYEAMAANVRLRLTDLKEGGVSWIGGQVFGQSVIDDVIGAGDYALIIDQAEIQNGALMEQMLQGTNYNKLCSLFSLSGLITPIIESGKGNALATDIGCPIKEVLPSKIYKSSADTKDGMENYINQDGTYTRVFRRLLVKKSLDQSRQYDTISLESPHPSLLSVLVQYPHHQTVITPLLTYSYSQTQLAPLASTHTLTSHGFIEATYLFTIDANTGYRLHVMYQGEVSKRKCEYYNALISINTVERATEELTCLPEADTKDVRSLVNEIPDKIDEGSYQDYIKVVYPKDFTADMLNKSISIYNREQDPLEIEVDIKFDYPYSMFAFQLVEHLDEDDGDDEPVLQNPLMVDRGDDYSPVLNRKIHSSRIEPKKQYSLQITDQLSFKLMEYISQQSKLPQLCIYSEFSLTLSSTKPTQQLFQSSASLTPQILSVSPQPPQKGGSLLLEQGANQIQLTVAFSSIPFLLSASDKQRFNPSDFSKLVSLQVFHPDTSKLLRAIPPMRITNSTNQGVFSVRLIFSLKEELDSPKLFSLALNLNKTVDSRNRPFTMAKTVRLPTFLFEGLQSQDTSLRKKNEASKVSGEIDQIKQKETNTKKTQVKCLCVHGKCKQGESQCYKCDMGWTGTLCDITLNSAKVVNQEKGDKKWSNVRKDGTRLNRDRRDDDGEETRKVYKEVIASKSTRNSIIDRDTQTKIKQIYEESSAKDQTNEEGFFSYLFYLFQWAFIIGIAGYLVFKILENRRTLSQYMPVNLNDFEAEPLHQDFNQLTELTDYKQPKKHQSTPGEPHGSLPMNTQSLFSNIRNQQRVKSPPQPQNQQSPMHLQEESDRLFEEQTKQLSSELQLYSQEEVSGHNPFDEYVEHSRVQPEHDIDSVLQEMEEFTADANDDDNEFSKFV</sequence>
<dbReference type="OrthoDB" id="18487at2759"/>
<keyword evidence="2" id="KW-0812">Transmembrane</keyword>
<keyword evidence="4" id="KW-1185">Reference proteome</keyword>
<evidence type="ECO:0000313" key="3">
    <source>
        <dbReference type="EMBL" id="TNV74998.1"/>
    </source>
</evidence>
<dbReference type="Proteomes" id="UP000785679">
    <property type="component" value="Unassembled WGS sequence"/>
</dbReference>
<gene>
    <name evidence="3" type="ORF">FGO68_gene16205</name>
</gene>
<feature type="transmembrane region" description="Helical" evidence="2">
    <location>
        <begin position="1592"/>
        <end position="1614"/>
    </location>
</feature>
<feature type="compositionally biased region" description="Basic and acidic residues" evidence="1">
    <location>
        <begin position="1701"/>
        <end position="1713"/>
    </location>
</feature>
<proteinExistence type="predicted"/>
<feature type="compositionally biased region" description="Polar residues" evidence="1">
    <location>
        <begin position="1714"/>
        <end position="1727"/>
    </location>
</feature>
<keyword evidence="2" id="KW-1133">Transmembrane helix</keyword>
<evidence type="ECO:0000256" key="1">
    <source>
        <dbReference type="SAM" id="MobiDB-lite"/>
    </source>
</evidence>
<dbReference type="EMBL" id="RRYP01016528">
    <property type="protein sequence ID" value="TNV74998.1"/>
    <property type="molecule type" value="Genomic_DNA"/>
</dbReference>
<keyword evidence="2" id="KW-0472">Membrane</keyword>
<protein>
    <submittedName>
        <fullName evidence="3">Uncharacterized protein</fullName>
    </submittedName>
</protein>
<feature type="region of interest" description="Disordered" evidence="1">
    <location>
        <begin position="1651"/>
        <end position="1727"/>
    </location>
</feature>
<accession>A0A8J8NHT7</accession>
<evidence type="ECO:0000256" key="2">
    <source>
        <dbReference type="SAM" id="Phobius"/>
    </source>
</evidence>
<evidence type="ECO:0000313" key="4">
    <source>
        <dbReference type="Proteomes" id="UP000785679"/>
    </source>
</evidence>
<comment type="caution">
    <text evidence="3">The sequence shown here is derived from an EMBL/GenBank/DDBJ whole genome shotgun (WGS) entry which is preliminary data.</text>
</comment>
<name>A0A8J8NHT7_HALGN</name>